<evidence type="ECO:0000313" key="5">
    <source>
        <dbReference type="Proteomes" id="UP000619260"/>
    </source>
</evidence>
<dbReference type="InterPro" id="IPR004474">
    <property type="entry name" value="LytR_CpsA_psr"/>
</dbReference>
<name>A0A8J3YX91_9ACTN</name>
<dbReference type="Gene3D" id="3.40.630.190">
    <property type="entry name" value="LCP protein"/>
    <property type="match status" value="1"/>
</dbReference>
<dbReference type="NCBIfam" id="TIGR00350">
    <property type="entry name" value="lytR_cpsA_psr"/>
    <property type="match status" value="1"/>
</dbReference>
<accession>A0A8J3YX91</accession>
<keyword evidence="2" id="KW-0812">Transmembrane</keyword>
<keyword evidence="5" id="KW-1185">Reference proteome</keyword>
<feature type="domain" description="Cell envelope-related transcriptional attenuator" evidence="3">
    <location>
        <begin position="96"/>
        <end position="247"/>
    </location>
</feature>
<reference evidence="4" key="1">
    <citation type="submission" date="2021-01" db="EMBL/GenBank/DDBJ databases">
        <title>Whole genome shotgun sequence of Virgisporangium aliadipatigenens NBRC 105644.</title>
        <authorList>
            <person name="Komaki H."/>
            <person name="Tamura T."/>
        </authorList>
    </citation>
    <scope>NUCLEOTIDE SEQUENCE</scope>
    <source>
        <strain evidence="4">NBRC 105644</strain>
    </source>
</reference>
<evidence type="ECO:0000313" key="4">
    <source>
        <dbReference type="EMBL" id="GIJ51480.1"/>
    </source>
</evidence>
<comment type="caution">
    <text evidence="4">The sequence shown here is derived from an EMBL/GenBank/DDBJ whole genome shotgun (WGS) entry which is preliminary data.</text>
</comment>
<dbReference type="Proteomes" id="UP000619260">
    <property type="component" value="Unassembled WGS sequence"/>
</dbReference>
<comment type="similarity">
    <text evidence="1">Belongs to the LytR/CpsA/Psr (LCP) family.</text>
</comment>
<dbReference type="Pfam" id="PF03816">
    <property type="entry name" value="LytR_cpsA_psr"/>
    <property type="match status" value="1"/>
</dbReference>
<gene>
    <name evidence="4" type="ORF">Val02_83660</name>
</gene>
<feature type="transmembrane region" description="Helical" evidence="2">
    <location>
        <begin position="21"/>
        <end position="45"/>
    </location>
</feature>
<dbReference type="PANTHER" id="PTHR33392">
    <property type="entry name" value="POLYISOPRENYL-TEICHOIC ACID--PEPTIDOGLYCAN TEICHOIC ACID TRANSFERASE TAGU"/>
    <property type="match status" value="1"/>
</dbReference>
<evidence type="ECO:0000256" key="2">
    <source>
        <dbReference type="SAM" id="Phobius"/>
    </source>
</evidence>
<sequence length="343" mass="37082">MPPGRSGPTYRGGRPRPRWGRIFLVSGVVLLVLALIGAGGAYTYYQNLNNDVRRTDAFAGITGGRPAKTVDGALNILMLGSDSRDPENADKPGNARTDTLIVAHIPASHDKAYLISMPRDLYVPIPKDPKSGQGGGKAKINAAFAWGGIPLVVRTVEGYTGLRLDHVVLIDFGGFTSVVDALGGVDLNIEQDVKSIHQPFRQFKKGVMHLDGAAALDYARQRKQFPEGDFARMRHQQELMKAIMDKAVSGGTLSNPMKLNSFLKAATKAVTVDQDLSPVDLALQFRNIRSQDLTFSVSPHQGSKIINGEDVVVPDETKAKGLYEAIKNDKAGEWFAANPPPAK</sequence>
<protein>
    <submittedName>
        <fullName evidence="4">Transcriptional regulator</fullName>
    </submittedName>
</protein>
<proteinExistence type="inferred from homology"/>
<evidence type="ECO:0000259" key="3">
    <source>
        <dbReference type="Pfam" id="PF03816"/>
    </source>
</evidence>
<dbReference type="PANTHER" id="PTHR33392:SF6">
    <property type="entry name" value="POLYISOPRENYL-TEICHOIC ACID--PEPTIDOGLYCAN TEICHOIC ACID TRANSFERASE TAGU"/>
    <property type="match status" value="1"/>
</dbReference>
<evidence type="ECO:0000256" key="1">
    <source>
        <dbReference type="ARBA" id="ARBA00006068"/>
    </source>
</evidence>
<keyword evidence="2" id="KW-1133">Transmembrane helix</keyword>
<dbReference type="AlphaFoldDB" id="A0A8J3YX91"/>
<organism evidence="4 5">
    <name type="scientific">Virgisporangium aliadipatigenens</name>
    <dbReference type="NCBI Taxonomy" id="741659"/>
    <lineage>
        <taxon>Bacteria</taxon>
        <taxon>Bacillati</taxon>
        <taxon>Actinomycetota</taxon>
        <taxon>Actinomycetes</taxon>
        <taxon>Micromonosporales</taxon>
        <taxon>Micromonosporaceae</taxon>
        <taxon>Virgisporangium</taxon>
    </lineage>
</organism>
<dbReference type="InterPro" id="IPR050922">
    <property type="entry name" value="LytR/CpsA/Psr_CW_biosynth"/>
</dbReference>
<keyword evidence="2" id="KW-0472">Membrane</keyword>
<dbReference type="EMBL" id="BOPF01000049">
    <property type="protein sequence ID" value="GIJ51480.1"/>
    <property type="molecule type" value="Genomic_DNA"/>
</dbReference>